<organism evidence="2 3">
    <name type="scientific">Stappia indica</name>
    <dbReference type="NCBI Taxonomy" id="538381"/>
    <lineage>
        <taxon>Bacteria</taxon>
        <taxon>Pseudomonadati</taxon>
        <taxon>Pseudomonadota</taxon>
        <taxon>Alphaproteobacteria</taxon>
        <taxon>Hyphomicrobiales</taxon>
        <taxon>Stappiaceae</taxon>
        <taxon>Stappia</taxon>
    </lineage>
</organism>
<dbReference type="AlphaFoldDB" id="A0A285SU08"/>
<dbReference type="SUPFAM" id="SSF52218">
    <property type="entry name" value="Flavoproteins"/>
    <property type="match status" value="1"/>
</dbReference>
<evidence type="ECO:0000313" key="3">
    <source>
        <dbReference type="Proteomes" id="UP000219331"/>
    </source>
</evidence>
<sequence length="185" mass="20450">MAHFLVVYATTEGQTRRISEQVAAQLKGAGHSATLVDAKAAASLELGSFDAAVLAASLHVGRHQPEMLDFIRRQRVRLDRVPTAFISVSLSASSTEAQDIANAREAAEAMFDELDWEPTHLHLAAGAVHDRQMGALKRWVIHRILRQKGVEMAPSGDMEFTDWPALERFVDTFVRETLEAGREFA</sequence>
<dbReference type="InterPro" id="IPR029039">
    <property type="entry name" value="Flavoprotein-like_sf"/>
</dbReference>
<evidence type="ECO:0000259" key="1">
    <source>
        <dbReference type="Pfam" id="PF12724"/>
    </source>
</evidence>
<dbReference type="Proteomes" id="UP000219331">
    <property type="component" value="Unassembled WGS sequence"/>
</dbReference>
<dbReference type="GO" id="GO:0006783">
    <property type="term" value="P:heme biosynthetic process"/>
    <property type="evidence" value="ECO:0007669"/>
    <property type="project" value="TreeGrafter"/>
</dbReference>
<dbReference type="GO" id="GO:0070819">
    <property type="term" value="F:menaquinone-dependent protoporphyrinogen oxidase activity"/>
    <property type="evidence" value="ECO:0007669"/>
    <property type="project" value="TreeGrafter"/>
</dbReference>
<dbReference type="STRING" id="538381.GCA_001696535_02638"/>
<name>A0A285SU08_9HYPH</name>
<dbReference type="PANTHER" id="PTHR38030">
    <property type="entry name" value="PROTOPORPHYRINOGEN IX DEHYDROGENASE [MENAQUINONE]"/>
    <property type="match status" value="1"/>
</dbReference>
<gene>
    <name evidence="2" type="ORF">SAMN05421512_106110</name>
</gene>
<dbReference type="InterPro" id="IPR052200">
    <property type="entry name" value="Protoporphyrinogen_IX_DH"/>
</dbReference>
<dbReference type="PANTHER" id="PTHR38030:SF2">
    <property type="entry name" value="PROTOPORPHYRINOGEN IX DEHYDROGENASE [QUINONE]"/>
    <property type="match status" value="1"/>
</dbReference>
<dbReference type="EMBL" id="OBML01000006">
    <property type="protein sequence ID" value="SOC09756.1"/>
    <property type="molecule type" value="Genomic_DNA"/>
</dbReference>
<proteinExistence type="predicted"/>
<feature type="domain" description="Flavodoxin" evidence="1">
    <location>
        <begin position="5"/>
        <end position="148"/>
    </location>
</feature>
<dbReference type="GO" id="GO:0010181">
    <property type="term" value="F:FMN binding"/>
    <property type="evidence" value="ECO:0007669"/>
    <property type="project" value="TreeGrafter"/>
</dbReference>
<accession>A0A285SU08</accession>
<dbReference type="Gene3D" id="3.40.50.360">
    <property type="match status" value="1"/>
</dbReference>
<evidence type="ECO:0000313" key="2">
    <source>
        <dbReference type="EMBL" id="SOC09756.1"/>
    </source>
</evidence>
<dbReference type="Pfam" id="PF12724">
    <property type="entry name" value="Flavodoxin_5"/>
    <property type="match status" value="1"/>
</dbReference>
<dbReference type="InterPro" id="IPR026816">
    <property type="entry name" value="Flavodoxin_dom"/>
</dbReference>
<protein>
    <submittedName>
        <fullName evidence="2">Menaquinone-dependent protoporphyrinogen oxidase</fullName>
    </submittedName>
</protein>
<keyword evidence="3" id="KW-1185">Reference proteome</keyword>
<reference evidence="2 3" key="1">
    <citation type="submission" date="2017-08" db="EMBL/GenBank/DDBJ databases">
        <authorList>
            <person name="de Groot N.N."/>
        </authorList>
    </citation>
    <scope>NUCLEOTIDE SEQUENCE [LARGE SCALE GENOMIC DNA]</scope>
    <source>
        <strain evidence="2 3">USBA 352</strain>
    </source>
</reference>
<dbReference type="RefSeq" id="WP_176522084.1">
    <property type="nucleotide sequence ID" value="NZ_OBML01000006.1"/>
</dbReference>